<reference evidence="6" key="1">
    <citation type="submission" date="2021-01" db="EMBL/GenBank/DDBJ databases">
        <authorList>
            <person name="Corre E."/>
            <person name="Pelletier E."/>
            <person name="Niang G."/>
            <person name="Scheremetjew M."/>
            <person name="Finn R."/>
            <person name="Kale V."/>
            <person name="Holt S."/>
            <person name="Cochrane G."/>
            <person name="Meng A."/>
            <person name="Brown T."/>
            <person name="Cohen L."/>
        </authorList>
    </citation>
    <scope>NUCLEOTIDE SEQUENCE</scope>
    <source>
        <strain evidence="6">CCMP127</strain>
    </source>
</reference>
<dbReference type="Pfam" id="PF00830">
    <property type="entry name" value="Ribosomal_L28"/>
    <property type="match status" value="1"/>
</dbReference>
<organism evidence="6">
    <name type="scientific">Amphora coffeiformis</name>
    <dbReference type="NCBI Taxonomy" id="265554"/>
    <lineage>
        <taxon>Eukaryota</taxon>
        <taxon>Sar</taxon>
        <taxon>Stramenopiles</taxon>
        <taxon>Ochrophyta</taxon>
        <taxon>Bacillariophyta</taxon>
        <taxon>Bacillariophyceae</taxon>
        <taxon>Bacillariophycidae</taxon>
        <taxon>Thalassiophysales</taxon>
        <taxon>Catenulaceae</taxon>
        <taxon>Amphora</taxon>
    </lineage>
</organism>
<dbReference type="InterPro" id="IPR037147">
    <property type="entry name" value="Ribosomal_bL28_sf"/>
</dbReference>
<comment type="similarity">
    <text evidence="1">Belongs to the bacterial ribosomal protein bL28 family.</text>
</comment>
<feature type="compositionally biased region" description="Polar residues" evidence="5">
    <location>
        <begin position="159"/>
        <end position="168"/>
    </location>
</feature>
<dbReference type="Gene3D" id="2.30.170.40">
    <property type="entry name" value="Ribosomal protein L28/L24"/>
    <property type="match status" value="1"/>
</dbReference>
<dbReference type="PANTHER" id="PTHR13528">
    <property type="entry name" value="39S RIBOSOMAL PROTEIN L28, MITOCHONDRIAL"/>
    <property type="match status" value="1"/>
</dbReference>
<accession>A0A7S3LHE5</accession>
<dbReference type="PANTHER" id="PTHR13528:SF2">
    <property type="entry name" value="LARGE RIBOSOMAL SUBUNIT PROTEIN BL28M"/>
    <property type="match status" value="1"/>
</dbReference>
<protein>
    <recommendedName>
        <fullName evidence="4">Large ribosomal subunit protein bL28m</fullName>
    </recommendedName>
</protein>
<dbReference type="GO" id="GO:0005762">
    <property type="term" value="C:mitochondrial large ribosomal subunit"/>
    <property type="evidence" value="ECO:0007669"/>
    <property type="project" value="TreeGrafter"/>
</dbReference>
<dbReference type="HAMAP" id="MF_00373">
    <property type="entry name" value="Ribosomal_bL28"/>
    <property type="match status" value="1"/>
</dbReference>
<evidence type="ECO:0000256" key="4">
    <source>
        <dbReference type="ARBA" id="ARBA00035269"/>
    </source>
</evidence>
<proteinExistence type="inferred from homology"/>
<dbReference type="InterPro" id="IPR026569">
    <property type="entry name" value="Ribosomal_bL28"/>
</dbReference>
<dbReference type="GO" id="GO:0003735">
    <property type="term" value="F:structural constituent of ribosome"/>
    <property type="evidence" value="ECO:0007669"/>
    <property type="project" value="InterPro"/>
</dbReference>
<sequence length="168" mass="19280">MLSSFRQSTLRLVQKQTALAKIPQVVESPLGVGGGNCSYWEQHQVRWRSNRSRRGLYNGKDIRTGNNVSFSMRATKRTFKPNVFIKRVYSDILGDMVRFHLTASTLRSIDKAGGLDNYLLNSKWEFTEGEGYKVKRAILKKLKNQERYERKQAEREGAESNSAAMLTE</sequence>
<feature type="region of interest" description="Disordered" evidence="5">
    <location>
        <begin position="148"/>
        <end position="168"/>
    </location>
</feature>
<evidence type="ECO:0000256" key="3">
    <source>
        <dbReference type="ARBA" id="ARBA00023274"/>
    </source>
</evidence>
<dbReference type="FunFam" id="2.30.170.40:FF:000003">
    <property type="entry name" value="54S ribosomal protein L24"/>
    <property type="match status" value="1"/>
</dbReference>
<name>A0A7S3LHE5_9STRA</name>
<dbReference type="InterPro" id="IPR034704">
    <property type="entry name" value="Ribosomal_bL28/bL31-like_sf"/>
</dbReference>
<evidence type="ECO:0000256" key="5">
    <source>
        <dbReference type="SAM" id="MobiDB-lite"/>
    </source>
</evidence>
<keyword evidence="3" id="KW-0687">Ribonucleoprotein</keyword>
<evidence type="ECO:0000313" key="6">
    <source>
        <dbReference type="EMBL" id="CAE0421575.1"/>
    </source>
</evidence>
<evidence type="ECO:0000256" key="1">
    <source>
        <dbReference type="ARBA" id="ARBA00008760"/>
    </source>
</evidence>
<dbReference type="EMBL" id="HBIM01024560">
    <property type="protein sequence ID" value="CAE0421575.1"/>
    <property type="molecule type" value="Transcribed_RNA"/>
</dbReference>
<evidence type="ECO:0000256" key="2">
    <source>
        <dbReference type="ARBA" id="ARBA00022980"/>
    </source>
</evidence>
<gene>
    <name evidence="6" type="ORF">ACOF00016_LOCUS18212</name>
</gene>
<keyword evidence="2" id="KW-0689">Ribosomal protein</keyword>
<feature type="compositionally biased region" description="Basic and acidic residues" evidence="5">
    <location>
        <begin position="148"/>
        <end position="158"/>
    </location>
</feature>
<dbReference type="SUPFAM" id="SSF143800">
    <property type="entry name" value="L28p-like"/>
    <property type="match status" value="1"/>
</dbReference>
<dbReference type="AlphaFoldDB" id="A0A7S3LHE5"/>